<dbReference type="Proteomes" id="UP001165679">
    <property type="component" value="Unassembled WGS sequence"/>
</dbReference>
<dbReference type="PANTHER" id="PTHR30143:SF0">
    <property type="entry name" value="2-KETO-4-PENTENOATE HYDRATASE"/>
    <property type="match status" value="1"/>
</dbReference>
<proteinExistence type="predicted"/>
<sequence>MPDPITQAADLLLAARRDPAKRLADLPAALKPADKAAAYAIQHKVAATFPGIGGWKVGAPGPDAPPICGALPAAGVVPSPAKLPSATHSLRGIEAEVCFRIGRDLPPRPTPYTHEEVIAAIAAAHPAIEVLESRYLDPDAVDPMTNLADTQSHGGFVYGAPVTDWHGIDFAREKVEQYVDGALQMERVGNPAGDMIRLVVWLANEGSIWAGGLKAGQFVTCGSWTGKSTVGPTAKVRVRFPSLGEVQVAYTA</sequence>
<reference evidence="1" key="2">
    <citation type="submission" date="2022-10" db="EMBL/GenBank/DDBJ databases">
        <authorList>
            <person name="Trinh H.N."/>
        </authorList>
    </citation>
    <scope>NUCLEOTIDE SEQUENCE</scope>
    <source>
        <strain evidence="1">RN2-1</strain>
    </source>
</reference>
<protein>
    <submittedName>
        <fullName evidence="1">2-keto-4-pentenoate hydratase</fullName>
    </submittedName>
</protein>
<comment type="caution">
    <text evidence="1">The sequence shown here is derived from an EMBL/GenBank/DDBJ whole genome shotgun (WGS) entry which is preliminary data.</text>
</comment>
<reference evidence="1" key="1">
    <citation type="submission" date="2022-09" db="EMBL/GenBank/DDBJ databases">
        <title>Rhodovastum sp. nov. RN2-1 isolated from soil in Seongnam, South Korea.</title>
        <authorList>
            <person name="Le N.T."/>
        </authorList>
    </citation>
    <scope>NUCLEOTIDE SEQUENCE</scope>
    <source>
        <strain evidence="1">RN2-1</strain>
    </source>
</reference>
<dbReference type="GO" id="GO:0005737">
    <property type="term" value="C:cytoplasm"/>
    <property type="evidence" value="ECO:0007669"/>
    <property type="project" value="TreeGrafter"/>
</dbReference>
<dbReference type="InterPro" id="IPR036663">
    <property type="entry name" value="Fumarylacetoacetase_C_sf"/>
</dbReference>
<dbReference type="SUPFAM" id="SSF56529">
    <property type="entry name" value="FAH"/>
    <property type="match status" value="1"/>
</dbReference>
<dbReference type="EMBL" id="JAPDNT010000001">
    <property type="protein sequence ID" value="MCW3473332.1"/>
    <property type="molecule type" value="Genomic_DNA"/>
</dbReference>
<dbReference type="GO" id="GO:0008684">
    <property type="term" value="F:2-oxopent-4-enoate hydratase activity"/>
    <property type="evidence" value="ECO:0007669"/>
    <property type="project" value="TreeGrafter"/>
</dbReference>
<evidence type="ECO:0000313" key="1">
    <source>
        <dbReference type="EMBL" id="MCW3473332.1"/>
    </source>
</evidence>
<keyword evidence="2" id="KW-1185">Reference proteome</keyword>
<accession>A0AA41YJN6</accession>
<dbReference type="RefSeq" id="WP_264711905.1">
    <property type="nucleotide sequence ID" value="NZ_JAPDNT010000001.1"/>
</dbReference>
<dbReference type="PANTHER" id="PTHR30143">
    <property type="entry name" value="ACID HYDRATASE"/>
    <property type="match status" value="1"/>
</dbReference>
<name>A0AA41YJN6_9PROT</name>
<dbReference type="Gene3D" id="3.90.850.10">
    <property type="entry name" value="Fumarylacetoacetase-like, C-terminal domain"/>
    <property type="match status" value="1"/>
</dbReference>
<dbReference type="AlphaFoldDB" id="A0AA41YJN6"/>
<organism evidence="1 2">
    <name type="scientific">Limobrevibacterium gyesilva</name>
    <dbReference type="NCBI Taxonomy" id="2991712"/>
    <lineage>
        <taxon>Bacteria</taxon>
        <taxon>Pseudomonadati</taxon>
        <taxon>Pseudomonadota</taxon>
        <taxon>Alphaproteobacteria</taxon>
        <taxon>Acetobacterales</taxon>
        <taxon>Acetobacteraceae</taxon>
        <taxon>Limobrevibacterium</taxon>
    </lineage>
</organism>
<gene>
    <name evidence="1" type="ORF">OL599_01975</name>
</gene>
<dbReference type="InterPro" id="IPR050772">
    <property type="entry name" value="Hydratase-Decarb/MhpD_sf"/>
</dbReference>
<evidence type="ECO:0000313" key="2">
    <source>
        <dbReference type="Proteomes" id="UP001165679"/>
    </source>
</evidence>